<dbReference type="EMBL" id="BARU01044970">
    <property type="protein sequence ID" value="GAH83228.1"/>
    <property type="molecule type" value="Genomic_DNA"/>
</dbReference>
<dbReference type="EMBL" id="BARW01000665">
    <property type="protein sequence ID" value="GAI67515.1"/>
    <property type="molecule type" value="Genomic_DNA"/>
</dbReference>
<sequence>MTANGRGLGLGRTVTVSYWCDACQKWTKHVGQEPGDGHDGDGTPWLWTCQVCGGQETHVMGAALPFRSRCL</sequence>
<protein>
    <submittedName>
        <fullName evidence="1">Uncharacterized protein</fullName>
    </submittedName>
</protein>
<feature type="non-terminal residue" evidence="1">
    <location>
        <position position="71"/>
    </location>
</feature>
<accession>X1KMF1</accession>
<gene>
    <name evidence="1" type="ORF">S03H2_68407</name>
    <name evidence="2" type="ORF">S12H4_02633</name>
</gene>
<dbReference type="AlphaFoldDB" id="X1KMF1"/>
<evidence type="ECO:0000313" key="2">
    <source>
        <dbReference type="EMBL" id="GAI67515.1"/>
    </source>
</evidence>
<proteinExistence type="predicted"/>
<evidence type="ECO:0000313" key="1">
    <source>
        <dbReference type="EMBL" id="GAH83228.1"/>
    </source>
</evidence>
<organism evidence="1">
    <name type="scientific">marine sediment metagenome</name>
    <dbReference type="NCBI Taxonomy" id="412755"/>
    <lineage>
        <taxon>unclassified sequences</taxon>
        <taxon>metagenomes</taxon>
        <taxon>ecological metagenomes</taxon>
    </lineage>
</organism>
<reference evidence="1" key="1">
    <citation type="journal article" date="2014" name="Front. Microbiol.">
        <title>High frequency of phylogenetically diverse reductive dehalogenase-homologous genes in deep subseafloor sedimentary metagenomes.</title>
        <authorList>
            <person name="Kawai M."/>
            <person name="Futagami T."/>
            <person name="Toyoda A."/>
            <person name="Takaki Y."/>
            <person name="Nishi S."/>
            <person name="Hori S."/>
            <person name="Arai W."/>
            <person name="Tsubouchi T."/>
            <person name="Morono Y."/>
            <person name="Uchiyama I."/>
            <person name="Ito T."/>
            <person name="Fujiyama A."/>
            <person name="Inagaki F."/>
            <person name="Takami H."/>
        </authorList>
    </citation>
    <scope>NUCLEOTIDE SEQUENCE</scope>
    <source>
        <strain evidence="1">Expedition CK06-06</strain>
    </source>
</reference>
<comment type="caution">
    <text evidence="1">The sequence shown here is derived from an EMBL/GenBank/DDBJ whole genome shotgun (WGS) entry which is preliminary data.</text>
</comment>
<name>X1KMF1_9ZZZZ</name>